<proteinExistence type="inferred from homology"/>
<dbReference type="GO" id="GO:0005737">
    <property type="term" value="C:cytoplasm"/>
    <property type="evidence" value="ECO:0007669"/>
    <property type="project" value="TreeGrafter"/>
</dbReference>
<gene>
    <name evidence="4" type="ORF">Sv326_0757</name>
</gene>
<dbReference type="AlphaFoldDB" id="A0A7D5XHN9"/>
<reference evidence="5" key="1">
    <citation type="submission" date="2020-07" db="EMBL/GenBank/DDBJ databases">
        <title>Metabolic diversity and evolutionary history of the archaeal phylum ###Micrarchaeota### uncovered from a freshwater lake metagenome.</title>
        <authorList>
            <person name="Kadnikov V.V."/>
            <person name="Savvichev A.S."/>
            <person name="Mardanov A.V."/>
            <person name="Beletsky A.V."/>
            <person name="Chupakov A.V."/>
            <person name="Kokryatskaya N.M."/>
            <person name="Pimenov N.V."/>
            <person name="Ravin N.V."/>
        </authorList>
    </citation>
    <scope>NUCLEOTIDE SEQUENCE [LARGE SCALE GENOMIC DNA]</scope>
</reference>
<dbReference type="GO" id="GO:0009143">
    <property type="term" value="P:nucleoside triphosphate catabolic process"/>
    <property type="evidence" value="ECO:0007669"/>
    <property type="project" value="InterPro"/>
</dbReference>
<dbReference type="NCBIfam" id="NF011396">
    <property type="entry name" value="PRK14821.1"/>
    <property type="match status" value="1"/>
</dbReference>
<comment type="similarity">
    <text evidence="1 3">Belongs to the HAM1 NTPase family.</text>
</comment>
<name>A0A7D5XHN9_FERL1</name>
<dbReference type="InterPro" id="IPR002637">
    <property type="entry name" value="RdgB/HAM1"/>
</dbReference>
<evidence type="ECO:0000256" key="2">
    <source>
        <dbReference type="ARBA" id="ARBA00022801"/>
    </source>
</evidence>
<dbReference type="EMBL" id="CP058998">
    <property type="protein sequence ID" value="QLJ52932.1"/>
    <property type="molecule type" value="Genomic_DNA"/>
</dbReference>
<dbReference type="NCBIfam" id="TIGR00042">
    <property type="entry name" value="RdgB/HAM1 family non-canonical purine NTP pyrophosphatase"/>
    <property type="match status" value="1"/>
</dbReference>
<dbReference type="KEGG" id="flt:Sv326_0757"/>
<protein>
    <submittedName>
        <fullName evidence="4">Xanthosine/inosine triphosphate pyrophosphatase</fullName>
    </submittedName>
</protein>
<accession>A0A7D5XHN9</accession>
<dbReference type="SUPFAM" id="SSF52972">
    <property type="entry name" value="ITPase-like"/>
    <property type="match status" value="1"/>
</dbReference>
<dbReference type="GO" id="GO:0047429">
    <property type="term" value="F:nucleoside triphosphate diphosphatase activity"/>
    <property type="evidence" value="ECO:0007669"/>
    <property type="project" value="InterPro"/>
</dbReference>
<keyword evidence="2 3" id="KW-0378">Hydrolase</keyword>
<dbReference type="PANTHER" id="PTHR11067">
    <property type="entry name" value="INOSINE TRIPHOSPHATE PYROPHOSPHATASE/HAM1 PROTEIN"/>
    <property type="match status" value="1"/>
</dbReference>
<dbReference type="Pfam" id="PF01725">
    <property type="entry name" value="Ham1p_like"/>
    <property type="match status" value="1"/>
</dbReference>
<dbReference type="InterPro" id="IPR029001">
    <property type="entry name" value="ITPase-like_fam"/>
</dbReference>
<evidence type="ECO:0000256" key="3">
    <source>
        <dbReference type="RuleBase" id="RU003781"/>
    </source>
</evidence>
<dbReference type="Gene3D" id="3.90.950.10">
    <property type="match status" value="1"/>
</dbReference>
<dbReference type="Proteomes" id="UP000510821">
    <property type="component" value="Chromosome"/>
</dbReference>
<evidence type="ECO:0000313" key="4">
    <source>
        <dbReference type="EMBL" id="QLJ52932.1"/>
    </source>
</evidence>
<sequence>MKLFFITGNEHKSREAERVLKEYDVIIERKDLECEEIRAESCDEIALSCLRMLRGRVNKPFFVEDSGLFIDALNGFPGTLSSWVFKKIGNEGVLRLMRGERKRDAHFISSVAAWDGKKEKVFIGEAKGRISNELRGKGGFGYDPIFIPEGSEETFGENPANKLGCSHRTRAFEQLGKWLRR</sequence>
<dbReference type="PANTHER" id="PTHR11067:SF9">
    <property type="entry name" value="INOSINE TRIPHOSPHATE PYROPHOSPHATASE"/>
    <property type="match status" value="1"/>
</dbReference>
<organism evidence="4 5">
    <name type="scientific">Fermentimicrarchaeum limneticum</name>
    <dbReference type="NCBI Taxonomy" id="2795018"/>
    <lineage>
        <taxon>Archaea</taxon>
        <taxon>Candidatus Micrarchaeota</taxon>
        <taxon>Candidatus Fermentimicrarchaeales</taxon>
        <taxon>Candidatus Fermentimicrarchaeaceae</taxon>
        <taxon>Candidatus Fermentimicrarchaeum</taxon>
    </lineage>
</organism>
<dbReference type="CDD" id="cd00515">
    <property type="entry name" value="HAM1"/>
    <property type="match status" value="1"/>
</dbReference>
<evidence type="ECO:0000256" key="1">
    <source>
        <dbReference type="ARBA" id="ARBA00008023"/>
    </source>
</evidence>
<evidence type="ECO:0000313" key="5">
    <source>
        <dbReference type="Proteomes" id="UP000510821"/>
    </source>
</evidence>